<accession>A0AAD2JNF4</accession>
<sequence length="1668" mass="185997">MEIPDKLLVEIGKAVGIGNKKKINSLLGCRLQAEEVQSSFDSELLPSTDRASALLGIFVSSVQKDRSSNDIISTVECLQALLMVAPSFETPFEATYIFLRHAKKVDLTDLYLCVSSIQQFFQETMSAWSVKISPQSVEGTEVEGSRTWWRRFADATALMIYSHADDDNYDLIFQLFSGLLQSIFASTRSMDIQSFEAAVQAAFHSKRNGASIIQVLRLAIITLPFLRPIEIEKIQRSISNQLSSNTSRHLNGIPVTLQHCMELVASILQTSFVNETEEVQHEAISRWKEMILQAMIMASADSKVYADSTRMIVTGLQEMDVATMTLWCSAPIAGDVDNFFRFELASLSLLAAYSSDIDAVQVALDDSVDHDTLEQSPMIASSGDKVLAALFPESPMMNGIKLEEAKVQSELLPVLDGAKYVGEGLFQDKTGDPIEPILPIASILRNSITRIKDHDLSIKVEQPESSIGRRLLWVLDNLVERKEQTQCNRTALFCFASLSILYMEVTSSRTEVVLRIHKLLYDSTANAGSWTYRVGYALVNLIVRSLQKSHSLSKRTKTEVSNDFDPLLELINDSLPIHVFSHLVRLLAPTTSQARKRILDVSKLFLGSLYTSSCDSGLPQSRARAGMLGILELLQGPQGWWTLQYEAWRLLSNAIVFDAPHLSFSNRSWIYGQIADLLEHDEFDELAAYHFLRAMTVRASYYFTKDPKTGSTSFVLRRAFTPTPVPQSPHNLEERQTEDIVFLFRLQLSLLQYALSPPDRLSSGSRYAKENFARAREALLSTILTPTDGLVQMKELCNESASIEGVDDPWTLCLNTVMCQFSIMLAALLDGPNRVATATPKDESVDLELETMIKKIISQEQAALEDEDTPQVDPHPLWLEREGLPLSLFNGEPDFETNDVAKIQVSLLEFSIVLALTPKLPLYGHPYIDFLHRRVVQAVGELVEQKWSLCAGSKGRIRLGPETLQSTAAQFLSLSGRVIRNHALAGQCPPQEIESFIEPSLKYCKSLETLSQNDQFIPSKQCLLALWSLYQVLGGERAAIVFIGHLERNMSSQNSKELQHDHRLFTLQTVRTAADVDAAVQRVRLQIVTALKHCLLMLSVQSQVNSGFEPSSCQDSIESACHSSIEKSGQISPDFLLNVLAALSTDLRMGLNGESGGITPGLFLAYLAAMEECVVLLYANSDTLMSPAIMSFLMDAAKTLCAIMKVFPLEDATLFRSTFLIATATIPSMCREILRRTFVVENNGPWGPVDLAFCMDKILVFETLAECVSILLRWSALRNPNSMPWGDIVGDFHLQSPQSDQDGALSSDESTSFKPVPTVVHIQPEGAGTHQGEASKLRLQTKESWSWALSCSFLSLEEKWQECGRVMTNGEIGDSNIIPKCSGIAIEFYRERQEELLQSLRYLSKLFVSTNSEATGDQTSKHVVLEMIALNLPSAPRYRLCCLLLNVLRALVRAVELIEVNLRDTNTKKTDSINSIGCAEAICCLSAWLCISNMDATDVTVGICHWYSILTRRLPRETSSNGKQESKDEMERLSKLLALVGHLQVRVRKLQRVLKTTQLANSIADKLFTEGTSEMVPLIASKLSMIRKESKLEGGQSAFPEFPESSDDTQQKQKRAKTENKKRKRKSPIARSRNRVVDMFLSLDDDIAEDRKVNTDAFVDLEDFLVEG</sequence>
<feature type="region of interest" description="Disordered" evidence="1">
    <location>
        <begin position="1594"/>
        <end position="1631"/>
    </location>
</feature>
<feature type="compositionally biased region" description="Basic residues" evidence="1">
    <location>
        <begin position="1612"/>
        <end position="1631"/>
    </location>
</feature>
<dbReference type="Proteomes" id="UP001295423">
    <property type="component" value="Unassembled WGS sequence"/>
</dbReference>
<dbReference type="EMBL" id="CAKOGP040002313">
    <property type="protein sequence ID" value="CAJ1966764.1"/>
    <property type="molecule type" value="Genomic_DNA"/>
</dbReference>
<gene>
    <name evidence="2" type="ORF">CYCCA115_LOCUS22347</name>
</gene>
<reference evidence="2" key="1">
    <citation type="submission" date="2023-08" db="EMBL/GenBank/DDBJ databases">
        <authorList>
            <person name="Audoor S."/>
            <person name="Bilcke G."/>
        </authorList>
    </citation>
    <scope>NUCLEOTIDE SEQUENCE</scope>
</reference>
<proteinExistence type="predicted"/>
<organism evidence="2 3">
    <name type="scientific">Cylindrotheca closterium</name>
    <dbReference type="NCBI Taxonomy" id="2856"/>
    <lineage>
        <taxon>Eukaryota</taxon>
        <taxon>Sar</taxon>
        <taxon>Stramenopiles</taxon>
        <taxon>Ochrophyta</taxon>
        <taxon>Bacillariophyta</taxon>
        <taxon>Bacillariophyceae</taxon>
        <taxon>Bacillariophycidae</taxon>
        <taxon>Bacillariales</taxon>
        <taxon>Bacillariaceae</taxon>
        <taxon>Cylindrotheca</taxon>
    </lineage>
</organism>
<keyword evidence="3" id="KW-1185">Reference proteome</keyword>
<evidence type="ECO:0000313" key="2">
    <source>
        <dbReference type="EMBL" id="CAJ1966764.1"/>
    </source>
</evidence>
<protein>
    <submittedName>
        <fullName evidence="2">Uncharacterized protein</fullName>
    </submittedName>
</protein>
<comment type="caution">
    <text evidence="2">The sequence shown here is derived from an EMBL/GenBank/DDBJ whole genome shotgun (WGS) entry which is preliminary data.</text>
</comment>
<evidence type="ECO:0000256" key="1">
    <source>
        <dbReference type="SAM" id="MobiDB-lite"/>
    </source>
</evidence>
<name>A0AAD2JNF4_9STRA</name>
<evidence type="ECO:0000313" key="3">
    <source>
        <dbReference type="Proteomes" id="UP001295423"/>
    </source>
</evidence>